<dbReference type="AlphaFoldDB" id="A0A4C1Z197"/>
<comment type="caution">
    <text evidence="2">The sequence shown here is derived from an EMBL/GenBank/DDBJ whole genome shotgun (WGS) entry which is preliminary data.</text>
</comment>
<evidence type="ECO:0000313" key="2">
    <source>
        <dbReference type="EMBL" id="GBP81300.1"/>
    </source>
</evidence>
<keyword evidence="3" id="KW-1185">Reference proteome</keyword>
<organism evidence="2 3">
    <name type="scientific">Eumeta variegata</name>
    <name type="common">Bagworm moth</name>
    <name type="synonym">Eumeta japonica</name>
    <dbReference type="NCBI Taxonomy" id="151549"/>
    <lineage>
        <taxon>Eukaryota</taxon>
        <taxon>Metazoa</taxon>
        <taxon>Ecdysozoa</taxon>
        <taxon>Arthropoda</taxon>
        <taxon>Hexapoda</taxon>
        <taxon>Insecta</taxon>
        <taxon>Pterygota</taxon>
        <taxon>Neoptera</taxon>
        <taxon>Endopterygota</taxon>
        <taxon>Lepidoptera</taxon>
        <taxon>Glossata</taxon>
        <taxon>Ditrysia</taxon>
        <taxon>Tineoidea</taxon>
        <taxon>Psychidae</taxon>
        <taxon>Oiketicinae</taxon>
        <taxon>Eumeta</taxon>
    </lineage>
</organism>
<protein>
    <submittedName>
        <fullName evidence="2">Uncharacterized protein</fullName>
    </submittedName>
</protein>
<name>A0A4C1Z197_EUMVA</name>
<proteinExistence type="predicted"/>
<accession>A0A4C1Z197</accession>
<evidence type="ECO:0000256" key="1">
    <source>
        <dbReference type="SAM" id="MobiDB-lite"/>
    </source>
</evidence>
<feature type="region of interest" description="Disordered" evidence="1">
    <location>
        <begin position="74"/>
        <end position="95"/>
    </location>
</feature>
<evidence type="ECO:0000313" key="3">
    <source>
        <dbReference type="Proteomes" id="UP000299102"/>
    </source>
</evidence>
<sequence>MPVNGDANAGSYPSARSRDRITALKYLQIFDISPQSYSHRKFPPSTCYYHRTRLATISMPHPSRGAGVAELAGGDSGRVARPRSGSPTNGSPGGRYAARSTYAVVNIALERQWRGSTDTLLEYRRAVTASICTFRSVSQNSGGLLFPSPSRFPIHPANSPSIR</sequence>
<dbReference type="EMBL" id="BGZK01001504">
    <property type="protein sequence ID" value="GBP81300.1"/>
    <property type="molecule type" value="Genomic_DNA"/>
</dbReference>
<dbReference type="Proteomes" id="UP000299102">
    <property type="component" value="Unassembled WGS sequence"/>
</dbReference>
<gene>
    <name evidence="2" type="ORF">EVAR_59693_1</name>
</gene>
<reference evidence="2 3" key="1">
    <citation type="journal article" date="2019" name="Commun. Biol.">
        <title>The bagworm genome reveals a unique fibroin gene that provides high tensile strength.</title>
        <authorList>
            <person name="Kono N."/>
            <person name="Nakamura H."/>
            <person name="Ohtoshi R."/>
            <person name="Tomita M."/>
            <person name="Numata K."/>
            <person name="Arakawa K."/>
        </authorList>
    </citation>
    <scope>NUCLEOTIDE SEQUENCE [LARGE SCALE GENOMIC DNA]</scope>
</reference>